<dbReference type="PANTHER" id="PTHR33744">
    <property type="entry name" value="CARBOHYDRATE DIACID REGULATOR"/>
    <property type="match status" value="1"/>
</dbReference>
<feature type="domain" description="PucR C-terminal helix-turn-helix" evidence="1">
    <location>
        <begin position="173"/>
        <end position="226"/>
    </location>
</feature>
<evidence type="ECO:0000313" key="3">
    <source>
        <dbReference type="Proteomes" id="UP000664218"/>
    </source>
</evidence>
<dbReference type="EMBL" id="JAFNJU010000017">
    <property type="protein sequence ID" value="MBO1266289.1"/>
    <property type="molecule type" value="Genomic_DNA"/>
</dbReference>
<dbReference type="PANTHER" id="PTHR33744:SF15">
    <property type="entry name" value="CARBOHYDRATE DIACID REGULATOR"/>
    <property type="match status" value="1"/>
</dbReference>
<dbReference type="RefSeq" id="WP_207600816.1">
    <property type="nucleotide sequence ID" value="NZ_JAFNJU010000017.1"/>
</dbReference>
<dbReference type="Pfam" id="PF13556">
    <property type="entry name" value="HTH_30"/>
    <property type="match status" value="1"/>
</dbReference>
<dbReference type="Proteomes" id="UP000664218">
    <property type="component" value="Unassembled WGS sequence"/>
</dbReference>
<sequence>MMYPENTNEKDALLVMNMNTIRNALSRESENKYDAYSPILVGTAEMQEAFLFLQEYFGKDTVIIKLQESLLVLLDAAETQAVAEALNTAFLENFFNHFTLLYVRNDRKPGLEKKARLLLENYSLIRRTRSEYNIAATEDLTLLALAEGLSDEVRNRYLHEIVPYYKELSPELRLTLMRFYEQNLSMSKTAKKLFIHRNTLTYRIGKIQQITGLDIRNINEALILVLSSYLIDDSPNNIL</sequence>
<keyword evidence="3" id="KW-1185">Reference proteome</keyword>
<proteinExistence type="predicted"/>
<reference evidence="2" key="1">
    <citation type="submission" date="2021-03" db="EMBL/GenBank/DDBJ databases">
        <title>Proteiniclasticum marinus sp. nov., isolated from tidal flat sediment.</title>
        <authorList>
            <person name="Namirimu T."/>
            <person name="Yang J.-A."/>
            <person name="Yang S.-H."/>
            <person name="Kim Y.-J."/>
            <person name="Kwon K.K."/>
        </authorList>
    </citation>
    <scope>NUCLEOTIDE SEQUENCE</scope>
    <source>
        <strain evidence="2">SCR006</strain>
    </source>
</reference>
<accession>A0A939H8P4</accession>
<protein>
    <submittedName>
        <fullName evidence="2">Helix-turn-helix domain-containing protein</fullName>
    </submittedName>
</protein>
<comment type="caution">
    <text evidence="2">The sequence shown here is derived from an EMBL/GenBank/DDBJ whole genome shotgun (WGS) entry which is preliminary data.</text>
</comment>
<dbReference type="InterPro" id="IPR025736">
    <property type="entry name" value="PucR_C-HTH_dom"/>
</dbReference>
<name>A0A939H8P4_9CLOT</name>
<dbReference type="InterPro" id="IPR051448">
    <property type="entry name" value="CdaR-like_regulators"/>
</dbReference>
<evidence type="ECO:0000313" key="2">
    <source>
        <dbReference type="EMBL" id="MBO1266289.1"/>
    </source>
</evidence>
<gene>
    <name evidence="2" type="ORF">J3A84_14735</name>
</gene>
<dbReference type="InterPro" id="IPR042070">
    <property type="entry name" value="PucR_C-HTH_sf"/>
</dbReference>
<dbReference type="Gene3D" id="1.10.10.2840">
    <property type="entry name" value="PucR C-terminal helix-turn-helix domain"/>
    <property type="match status" value="1"/>
</dbReference>
<evidence type="ECO:0000259" key="1">
    <source>
        <dbReference type="Pfam" id="PF13556"/>
    </source>
</evidence>
<organism evidence="2 3">
    <name type="scientific">Proteiniclasticum aestuarii</name>
    <dbReference type="NCBI Taxonomy" id="2817862"/>
    <lineage>
        <taxon>Bacteria</taxon>
        <taxon>Bacillati</taxon>
        <taxon>Bacillota</taxon>
        <taxon>Clostridia</taxon>
        <taxon>Eubacteriales</taxon>
        <taxon>Clostridiaceae</taxon>
        <taxon>Proteiniclasticum</taxon>
    </lineage>
</organism>
<dbReference type="AlphaFoldDB" id="A0A939H8P4"/>